<dbReference type="Gramene" id="PGSC0003DMT400063011">
    <property type="protein sequence ID" value="PGSC0003DMT400063011"/>
    <property type="gene ID" value="PGSC0003DMG400024518"/>
</dbReference>
<feature type="transmembrane region" description="Helical" evidence="1">
    <location>
        <begin position="190"/>
        <end position="207"/>
    </location>
</feature>
<feature type="transmembrane region" description="Helical" evidence="1">
    <location>
        <begin position="121"/>
        <end position="140"/>
    </location>
</feature>
<feature type="transmembrane region" description="Helical" evidence="1">
    <location>
        <begin position="160"/>
        <end position="178"/>
    </location>
</feature>
<keyword evidence="1" id="KW-0812">Transmembrane</keyword>
<sequence length="236" mass="26186">MPKEICPFAASVLTVVCINRPHPFQPVKTATRALSIFLSSGHGTYIMEFPNCVKKFVFRFRERIGHYFPSSTTVVSPNSPSTVGLSLESSANTVTQQAELQVELEESSPAAAETNNFDRSMLFMAFCLTSGVEITLYSLQAGNGGSRNRNHDPDSLPLCFQLLSFAILLAFTLLFVGRFIRSNYPAESELLERAGILFATTAFYHVMTMPFSLFFKGCSWGVYLFSLLAIAICNHY</sequence>
<keyword evidence="1" id="KW-0472">Membrane</keyword>
<dbReference type="eggNOG" id="ENOG502SWTH">
    <property type="taxonomic scope" value="Eukaryota"/>
</dbReference>
<keyword evidence="3" id="KW-1185">Reference proteome</keyword>
<proteinExistence type="predicted"/>
<name>M1C9Y2_SOLTU</name>
<dbReference type="EnsemblPlants" id="PGSC0003DMT400063011">
    <property type="protein sequence ID" value="PGSC0003DMT400063011"/>
    <property type="gene ID" value="PGSC0003DMG400024518"/>
</dbReference>
<evidence type="ECO:0000313" key="2">
    <source>
        <dbReference type="EnsemblPlants" id="PGSC0003DMT400063011"/>
    </source>
</evidence>
<protein>
    <submittedName>
        <fullName evidence="2">Uncharacterized protein</fullName>
    </submittedName>
</protein>
<accession>M1C9Y2</accession>
<dbReference type="PANTHER" id="PTHR34741">
    <property type="entry name" value="IMAP FAMILY MEMBER 1, PUTATIVE-RELATED"/>
    <property type="match status" value="1"/>
</dbReference>
<reference evidence="3" key="1">
    <citation type="journal article" date="2011" name="Nature">
        <title>Genome sequence and analysis of the tuber crop potato.</title>
        <authorList>
            <consortium name="The Potato Genome Sequencing Consortium"/>
        </authorList>
    </citation>
    <scope>NUCLEOTIDE SEQUENCE [LARGE SCALE GENOMIC DNA]</scope>
    <source>
        <strain evidence="3">cv. DM1-3 516 R44</strain>
    </source>
</reference>
<dbReference type="Proteomes" id="UP000011115">
    <property type="component" value="Unassembled WGS sequence"/>
</dbReference>
<dbReference type="PANTHER" id="PTHR34741:SF2">
    <property type="entry name" value="VESICLE TRANSPORT PROTEIN"/>
    <property type="match status" value="1"/>
</dbReference>
<keyword evidence="1" id="KW-1133">Transmembrane helix</keyword>
<dbReference type="HOGENOM" id="CLU_102733_0_0_1"/>
<evidence type="ECO:0000313" key="3">
    <source>
        <dbReference type="Proteomes" id="UP000011115"/>
    </source>
</evidence>
<reference evidence="2" key="2">
    <citation type="submission" date="2015-06" db="UniProtKB">
        <authorList>
            <consortium name="EnsemblPlants"/>
        </authorList>
    </citation>
    <scope>IDENTIFICATION</scope>
    <source>
        <strain evidence="2">DM1-3 516 R44</strain>
    </source>
</reference>
<dbReference type="InParanoid" id="M1C9Y2"/>
<dbReference type="AlphaFoldDB" id="M1C9Y2"/>
<dbReference type="PaxDb" id="4113-PGSC0003DMT400063011"/>
<dbReference type="OMA" id="KEICPFA"/>
<evidence type="ECO:0000256" key="1">
    <source>
        <dbReference type="SAM" id="Phobius"/>
    </source>
</evidence>
<organism evidence="2 3">
    <name type="scientific">Solanum tuberosum</name>
    <name type="common">Potato</name>
    <dbReference type="NCBI Taxonomy" id="4113"/>
    <lineage>
        <taxon>Eukaryota</taxon>
        <taxon>Viridiplantae</taxon>
        <taxon>Streptophyta</taxon>
        <taxon>Embryophyta</taxon>
        <taxon>Tracheophyta</taxon>
        <taxon>Spermatophyta</taxon>
        <taxon>Magnoliopsida</taxon>
        <taxon>eudicotyledons</taxon>
        <taxon>Gunneridae</taxon>
        <taxon>Pentapetalae</taxon>
        <taxon>asterids</taxon>
        <taxon>lamiids</taxon>
        <taxon>Solanales</taxon>
        <taxon>Solanaceae</taxon>
        <taxon>Solanoideae</taxon>
        <taxon>Solaneae</taxon>
        <taxon>Solanum</taxon>
    </lineage>
</organism>